<keyword evidence="2" id="KW-1185">Reference proteome</keyword>
<dbReference type="Proteomes" id="UP000218263">
    <property type="component" value="Chromosome"/>
</dbReference>
<dbReference type="SUPFAM" id="SSF56925">
    <property type="entry name" value="OMPA-like"/>
    <property type="match status" value="1"/>
</dbReference>
<sequence>MPKFLPFLFLVFLSLSAQAQTWEIGGGIGGAGYMGDLNTSNPLKVSGIAINGFLKRNFDGYLSAKLNYNYGVISADDSKSSNAQFRQRNLSFTTTLSEISVIGEFNFMEYIPQIGKNSFTPYVFLGVAALSFSPSTVYQGQKYDLSSMATEGQKKAYSTSAFSIPYGAGMKYNFTGKFTLGFEIGYRNPNTDYLDDVSGQYYYAAHNTLAEKLSDRSGEKTGVYIGSPGSQRGDGQPRDTYFFTQVTISYTFLTQKCYFH</sequence>
<dbReference type="AlphaFoldDB" id="A0A0X8X3U4"/>
<accession>A0A0X8X3U4</accession>
<protein>
    <submittedName>
        <fullName evidence="1">Uncharacterized protein</fullName>
    </submittedName>
</protein>
<dbReference type="Gene3D" id="2.40.160.20">
    <property type="match status" value="1"/>
</dbReference>
<dbReference type="RefSeq" id="WP_096350470.1">
    <property type="nucleotide sequence ID" value="NZ_AP017313.1"/>
</dbReference>
<dbReference type="Pfam" id="PF19573">
    <property type="entry name" value="DUF6089"/>
    <property type="match status" value="1"/>
</dbReference>
<reference evidence="1 2" key="1">
    <citation type="submission" date="2015-12" db="EMBL/GenBank/DDBJ databases">
        <title>Genome sequence of Mucilaginibacter gotjawali.</title>
        <authorList>
            <person name="Lee J.S."/>
            <person name="Lee K.C."/>
            <person name="Kim K.K."/>
            <person name="Lee B.W."/>
        </authorList>
    </citation>
    <scope>NUCLEOTIDE SEQUENCE [LARGE SCALE GENOMIC DNA]</scope>
    <source>
        <strain evidence="1 2">SA3-7</strain>
    </source>
</reference>
<dbReference type="EMBL" id="AP017313">
    <property type="protein sequence ID" value="BAU53124.1"/>
    <property type="molecule type" value="Genomic_DNA"/>
</dbReference>
<dbReference type="InterPro" id="IPR011250">
    <property type="entry name" value="OMP/PagP_B-barrel"/>
</dbReference>
<dbReference type="InterPro" id="IPR045743">
    <property type="entry name" value="DUF6089"/>
</dbReference>
<name>A0A0X8X3U4_9SPHI</name>
<organism evidence="1 2">
    <name type="scientific">Mucilaginibacter gotjawali</name>
    <dbReference type="NCBI Taxonomy" id="1550579"/>
    <lineage>
        <taxon>Bacteria</taxon>
        <taxon>Pseudomonadati</taxon>
        <taxon>Bacteroidota</taxon>
        <taxon>Sphingobacteriia</taxon>
        <taxon>Sphingobacteriales</taxon>
        <taxon>Sphingobacteriaceae</taxon>
        <taxon>Mucilaginibacter</taxon>
    </lineage>
</organism>
<evidence type="ECO:0000313" key="2">
    <source>
        <dbReference type="Proteomes" id="UP000218263"/>
    </source>
</evidence>
<dbReference type="OrthoDB" id="654178at2"/>
<gene>
    <name evidence="1" type="ORF">MgSA37_01291</name>
</gene>
<dbReference type="KEGG" id="mgot:MgSA37_01291"/>
<proteinExistence type="predicted"/>
<evidence type="ECO:0000313" key="1">
    <source>
        <dbReference type="EMBL" id="BAU53124.1"/>
    </source>
</evidence>